<evidence type="ECO:0000256" key="7">
    <source>
        <dbReference type="ARBA" id="ARBA00023136"/>
    </source>
</evidence>
<evidence type="ECO:0008006" key="16">
    <source>
        <dbReference type="Google" id="ProtNLM"/>
    </source>
</evidence>
<dbReference type="InterPro" id="IPR037066">
    <property type="entry name" value="Plug_dom_sf"/>
</dbReference>
<keyword evidence="4 10" id="KW-1134">Transmembrane beta strand</keyword>
<evidence type="ECO:0000313" key="14">
    <source>
        <dbReference type="EMBL" id="KKW69252.1"/>
    </source>
</evidence>
<comment type="similarity">
    <text evidence="2 10 11">Belongs to the TonB-dependent receptor family.</text>
</comment>
<dbReference type="SUPFAM" id="SSF56935">
    <property type="entry name" value="Porins"/>
    <property type="match status" value="1"/>
</dbReference>
<dbReference type="PANTHER" id="PTHR32552">
    <property type="entry name" value="FERRICHROME IRON RECEPTOR-RELATED"/>
    <property type="match status" value="1"/>
</dbReference>
<evidence type="ECO:0000256" key="9">
    <source>
        <dbReference type="ARBA" id="ARBA00023237"/>
    </source>
</evidence>
<dbReference type="PROSITE" id="PS52016">
    <property type="entry name" value="TONB_DEPENDENT_REC_3"/>
    <property type="match status" value="1"/>
</dbReference>
<comment type="subcellular location">
    <subcellularLocation>
        <location evidence="1 10">Cell outer membrane</location>
        <topology evidence="1 10">Multi-pass membrane protein</topology>
    </subcellularLocation>
</comment>
<evidence type="ECO:0000259" key="12">
    <source>
        <dbReference type="Pfam" id="PF00593"/>
    </source>
</evidence>
<reference evidence="14 15" key="1">
    <citation type="submission" date="2015-05" db="EMBL/GenBank/DDBJ databases">
        <title>Draft genome sequence of Lampropedia sp. CT6, isolated from the microbial mat of a hot water spring, located at Manikaran, India.</title>
        <authorList>
            <person name="Tripathi C."/>
            <person name="Rani P."/>
            <person name="Mahato N.K."/>
            <person name="Lal R."/>
        </authorList>
    </citation>
    <scope>NUCLEOTIDE SEQUENCE [LARGE SCALE GENOMIC DNA]</scope>
    <source>
        <strain evidence="14 15">CT6</strain>
    </source>
</reference>
<dbReference type="STRING" id="1610491.AAV94_00510"/>
<gene>
    <name evidence="14" type="ORF">AAV94_00510</name>
</gene>
<organism evidence="14 15">
    <name type="scientific">Lampropedia cohaerens</name>
    <dbReference type="NCBI Taxonomy" id="1610491"/>
    <lineage>
        <taxon>Bacteria</taxon>
        <taxon>Pseudomonadati</taxon>
        <taxon>Pseudomonadota</taxon>
        <taxon>Betaproteobacteria</taxon>
        <taxon>Burkholderiales</taxon>
        <taxon>Comamonadaceae</taxon>
        <taxon>Lampropedia</taxon>
    </lineage>
</organism>
<evidence type="ECO:0000256" key="5">
    <source>
        <dbReference type="ARBA" id="ARBA00022692"/>
    </source>
</evidence>
<dbReference type="Pfam" id="PF07715">
    <property type="entry name" value="Plug"/>
    <property type="match status" value="1"/>
</dbReference>
<evidence type="ECO:0000256" key="8">
    <source>
        <dbReference type="ARBA" id="ARBA00023170"/>
    </source>
</evidence>
<feature type="domain" description="TonB-dependent receptor-like beta-barrel" evidence="12">
    <location>
        <begin position="155"/>
        <end position="640"/>
    </location>
</feature>
<name>A0A0U1Q3B8_9BURK</name>
<dbReference type="EMBL" id="LBNQ01000008">
    <property type="protein sequence ID" value="KKW69252.1"/>
    <property type="molecule type" value="Genomic_DNA"/>
</dbReference>
<dbReference type="GO" id="GO:0015891">
    <property type="term" value="P:siderophore transport"/>
    <property type="evidence" value="ECO:0007669"/>
    <property type="project" value="InterPro"/>
</dbReference>
<dbReference type="Gene3D" id="2.170.130.10">
    <property type="entry name" value="TonB-dependent receptor, plug domain"/>
    <property type="match status" value="1"/>
</dbReference>
<dbReference type="PANTHER" id="PTHR32552:SF83">
    <property type="entry name" value="BLR3904 PROTEIN"/>
    <property type="match status" value="1"/>
</dbReference>
<dbReference type="Pfam" id="PF00593">
    <property type="entry name" value="TonB_dep_Rec_b-barrel"/>
    <property type="match status" value="1"/>
</dbReference>
<dbReference type="Proteomes" id="UP000050580">
    <property type="component" value="Unassembled WGS sequence"/>
</dbReference>
<dbReference type="GO" id="GO:0009279">
    <property type="term" value="C:cell outer membrane"/>
    <property type="evidence" value="ECO:0007669"/>
    <property type="project" value="UniProtKB-SubCell"/>
</dbReference>
<sequence length="671" mass="73678">MLANSPGITFNSGEGAGGVGDGINIRGFNSGEYGGSNVFRDGVRESAYYTRSEMFNVEQVEVVKGSSASVWGAGLIGGGINLVTKTPFMANRREVNLGLGTSDFRRATVDLNQIVDEERGIAVRLNAVAHRSGVDGRDEILRKRWGIAPSIAYGLGTPTRLTLSYEHLNDDGNYDYGIPTLHDGKNPRQSGGRPSPYPGVKWSGYFGYDNLDKEDNKIDRLNFKAEHNFNERVTLVNQLSLAQMDRDYVVTTPGGDQVTNQGPVLRRLTGIARHTENKTISNQTNLLLNFETGSVGHDMVVGAEFTREKLDLMQGGLKFGNQGNNHVIDPANPPKDFVGDTSVYYTSSQSTRATSKALYVLDTLRFNEQWQTQIALRHDWWDVKQTHNASRGGYTSGTPGDKPWADGALGRDSQNLFTGRVGLIYKPAQNGTIYATYANARQPTSIQAATSGGAGDVNPVVKGDTVELGTKWDLFDERLSLTAAIYRTTQDKPEYVNEELQDELYRYKQRVTGLELGAAGNITPQWSVFAGYSYMDSEITDSDKPAGNLNNGNLNGDEAGIAMRNTPKHAASLWTSYRVTPQLNVSYGLRYVGSRYIALGRGAGMTSQYRVDVPSYTVHNMMLSYQVSDALGVQLNINNLFDKKYWRQYNGHGFGVPGAGRGAQLLATYQF</sequence>
<proteinExistence type="inferred from homology"/>
<evidence type="ECO:0000256" key="10">
    <source>
        <dbReference type="PROSITE-ProRule" id="PRU01360"/>
    </source>
</evidence>
<dbReference type="PATRIC" id="fig|1610491.3.peg.107"/>
<dbReference type="InterPro" id="IPR012910">
    <property type="entry name" value="Plug_dom"/>
</dbReference>
<keyword evidence="15" id="KW-1185">Reference proteome</keyword>
<dbReference type="InterPro" id="IPR036942">
    <property type="entry name" value="Beta-barrel_TonB_sf"/>
</dbReference>
<evidence type="ECO:0000313" key="15">
    <source>
        <dbReference type="Proteomes" id="UP000050580"/>
    </source>
</evidence>
<keyword evidence="3 10" id="KW-0813">Transport</keyword>
<protein>
    <recommendedName>
        <fullName evidence="16">TonB-dependent receptor</fullName>
    </recommendedName>
</protein>
<dbReference type="GO" id="GO:0015344">
    <property type="term" value="F:siderophore uptake transmembrane transporter activity"/>
    <property type="evidence" value="ECO:0007669"/>
    <property type="project" value="TreeGrafter"/>
</dbReference>
<evidence type="ECO:0000256" key="6">
    <source>
        <dbReference type="ARBA" id="ARBA00023077"/>
    </source>
</evidence>
<dbReference type="GO" id="GO:0038023">
    <property type="term" value="F:signaling receptor activity"/>
    <property type="evidence" value="ECO:0007669"/>
    <property type="project" value="InterPro"/>
</dbReference>
<keyword evidence="7 10" id="KW-0472">Membrane</keyword>
<evidence type="ECO:0000259" key="13">
    <source>
        <dbReference type="Pfam" id="PF07715"/>
    </source>
</evidence>
<evidence type="ECO:0000256" key="2">
    <source>
        <dbReference type="ARBA" id="ARBA00009810"/>
    </source>
</evidence>
<feature type="domain" description="TonB-dependent receptor plug" evidence="13">
    <location>
        <begin position="1"/>
        <end position="78"/>
    </location>
</feature>
<dbReference type="InterPro" id="IPR000531">
    <property type="entry name" value="Beta-barrel_TonB"/>
</dbReference>
<keyword evidence="8" id="KW-0675">Receptor</keyword>
<dbReference type="Gene3D" id="2.40.170.20">
    <property type="entry name" value="TonB-dependent receptor, beta-barrel domain"/>
    <property type="match status" value="1"/>
</dbReference>
<evidence type="ECO:0000256" key="3">
    <source>
        <dbReference type="ARBA" id="ARBA00022448"/>
    </source>
</evidence>
<keyword evidence="9 10" id="KW-0998">Cell outer membrane</keyword>
<comment type="caution">
    <text evidence="14">The sequence shown here is derived from an EMBL/GenBank/DDBJ whole genome shotgun (WGS) entry which is preliminary data.</text>
</comment>
<dbReference type="InterPro" id="IPR010105">
    <property type="entry name" value="TonB_sidphr_rcpt"/>
</dbReference>
<dbReference type="InterPro" id="IPR039426">
    <property type="entry name" value="TonB-dep_rcpt-like"/>
</dbReference>
<accession>A0A0U1Q3B8</accession>
<evidence type="ECO:0000256" key="1">
    <source>
        <dbReference type="ARBA" id="ARBA00004571"/>
    </source>
</evidence>
<dbReference type="CDD" id="cd01347">
    <property type="entry name" value="ligand_gated_channel"/>
    <property type="match status" value="1"/>
</dbReference>
<keyword evidence="5 10" id="KW-0812">Transmembrane</keyword>
<dbReference type="NCBIfam" id="TIGR01783">
    <property type="entry name" value="TonB-siderophor"/>
    <property type="match status" value="1"/>
</dbReference>
<dbReference type="AlphaFoldDB" id="A0A0U1Q3B8"/>
<evidence type="ECO:0000256" key="4">
    <source>
        <dbReference type="ARBA" id="ARBA00022452"/>
    </source>
</evidence>
<keyword evidence="6 11" id="KW-0798">TonB box</keyword>
<evidence type="ECO:0000256" key="11">
    <source>
        <dbReference type="RuleBase" id="RU003357"/>
    </source>
</evidence>